<dbReference type="HOGENOM" id="CLU_013783_2_0_1"/>
<feature type="domain" description="Peptidase S53" evidence="2">
    <location>
        <begin position="1"/>
        <end position="365"/>
    </location>
</feature>
<dbReference type="EMBL" id="CDHN01000001">
    <property type="protein sequence ID" value="CEJ82373.1"/>
    <property type="molecule type" value="Genomic_DNA"/>
</dbReference>
<dbReference type="SUPFAM" id="SSF52743">
    <property type="entry name" value="Subtilisin-like"/>
    <property type="match status" value="1"/>
</dbReference>
<feature type="active site" description="Charge relay system" evidence="1">
    <location>
        <position position="76"/>
    </location>
</feature>
<dbReference type="PANTHER" id="PTHR14218:SF15">
    <property type="entry name" value="TRIPEPTIDYL-PEPTIDASE 1"/>
    <property type="match status" value="1"/>
</dbReference>
<dbReference type="PANTHER" id="PTHR14218">
    <property type="entry name" value="PROTEASE S8 TRIPEPTIDYL PEPTIDASE I CLN2"/>
    <property type="match status" value="1"/>
</dbReference>
<dbReference type="GO" id="GO:0004252">
    <property type="term" value="F:serine-type endopeptidase activity"/>
    <property type="evidence" value="ECO:0007669"/>
    <property type="project" value="UniProtKB-UniRule"/>
</dbReference>
<dbReference type="Gene3D" id="3.40.50.200">
    <property type="entry name" value="Peptidase S8/S53 domain"/>
    <property type="match status" value="1"/>
</dbReference>
<keyword evidence="1" id="KW-0720">Serine protease</keyword>
<keyword evidence="1" id="KW-0378">Hydrolase</keyword>
<keyword evidence="1" id="KW-0479">Metal-binding</keyword>
<accession>A0A0A1SPL0</accession>
<reference evidence="3 4" key="1">
    <citation type="journal article" date="2015" name="Genome Announc.">
        <title>Draft Genome Sequence and Gene Annotation of the Entomopathogenic Fungus Verticillium hemipterigenum.</title>
        <authorList>
            <person name="Horn F."/>
            <person name="Habel A."/>
            <person name="Scharf D.H."/>
            <person name="Dworschak J."/>
            <person name="Brakhage A.A."/>
            <person name="Guthke R."/>
            <person name="Hertweck C."/>
            <person name="Linde J."/>
        </authorList>
    </citation>
    <scope>NUCLEOTIDE SEQUENCE [LARGE SCALE GENOMIC DNA]</scope>
</reference>
<evidence type="ECO:0000259" key="2">
    <source>
        <dbReference type="PROSITE" id="PS51695"/>
    </source>
</evidence>
<dbReference type="Proteomes" id="UP000039046">
    <property type="component" value="Unassembled WGS sequence"/>
</dbReference>
<comment type="cofactor">
    <cofactor evidence="1">
        <name>Ca(2+)</name>
        <dbReference type="ChEBI" id="CHEBI:29108"/>
    </cofactor>
    <text evidence="1">Binds 1 Ca(2+) ion per subunit.</text>
</comment>
<proteinExistence type="predicted"/>
<gene>
    <name evidence="3" type="ORF">VHEMI02442</name>
</gene>
<dbReference type="InterPro" id="IPR000209">
    <property type="entry name" value="Peptidase_S8/S53_dom"/>
</dbReference>
<dbReference type="GO" id="GO:0046872">
    <property type="term" value="F:metal ion binding"/>
    <property type="evidence" value="ECO:0007669"/>
    <property type="project" value="UniProtKB-UniRule"/>
</dbReference>
<dbReference type="PROSITE" id="PS51695">
    <property type="entry name" value="SEDOLISIN"/>
    <property type="match status" value="1"/>
</dbReference>
<evidence type="ECO:0000256" key="1">
    <source>
        <dbReference type="PROSITE-ProRule" id="PRU01032"/>
    </source>
</evidence>
<dbReference type="GO" id="GO:0008240">
    <property type="term" value="F:tripeptidyl-peptidase activity"/>
    <property type="evidence" value="ECO:0007669"/>
    <property type="project" value="TreeGrafter"/>
</dbReference>
<feature type="binding site" evidence="1">
    <location>
        <position position="325"/>
    </location>
    <ligand>
        <name>Ca(2+)</name>
        <dbReference type="ChEBI" id="CHEBI:29108"/>
    </ligand>
</feature>
<keyword evidence="4" id="KW-1185">Reference proteome</keyword>
<evidence type="ECO:0000313" key="3">
    <source>
        <dbReference type="EMBL" id="CEJ82373.1"/>
    </source>
</evidence>
<dbReference type="Pfam" id="PF00082">
    <property type="entry name" value="Peptidase_S8"/>
    <property type="match status" value="1"/>
</dbReference>
<dbReference type="GO" id="GO:0006508">
    <property type="term" value="P:proteolysis"/>
    <property type="evidence" value="ECO:0007669"/>
    <property type="project" value="UniProtKB-KW"/>
</dbReference>
<name>A0A0A1SPL0_9HYPO</name>
<dbReference type="AlphaFoldDB" id="A0A0A1SPL0"/>
<dbReference type="InterPro" id="IPR030400">
    <property type="entry name" value="Sedolisin_dom"/>
</dbReference>
<feature type="active site" description="Charge relay system" evidence="1">
    <location>
        <position position="72"/>
    </location>
</feature>
<dbReference type="OrthoDB" id="409122at2759"/>
<feature type="binding site" evidence="1">
    <location>
        <position position="346"/>
    </location>
    <ligand>
        <name>Ca(2+)</name>
        <dbReference type="ChEBI" id="CHEBI:29108"/>
    </ligand>
</feature>
<sequence>MAMSRCIRDLYNVDYAGASKLTKYGVTATTNTSVNAYDLAEYLNRVDLGNKNIYEVLPINGGKNNEANPSDEATLDIQCAAGLGAGNAGFYALGINNTQIWAFEDNLLTLASYLATADDAPAVISNSFGIDEEFVTQSYAVRICNDFMKACSRGVTVLCSTGDSGVGNRCDGGKFRNHFPASCSYVLAVGASYWKGTVETAARFGSGGGFSDYFTTPDYQKTDVQNYRHDHIPAAYDGKFNKDGRSYPDIALVGEQIPEVGPTKNRNNASETKIAVTGGTSASTPLLAGLLSQINDYRATLKLPTLGFINPRLYGDTKVRAAVKDITTGSNPGCNTMGLTTEKGWDPVTGLGSLDFAKLRAALST</sequence>
<dbReference type="CDD" id="cd04056">
    <property type="entry name" value="Peptidases_S53"/>
    <property type="match status" value="1"/>
</dbReference>
<evidence type="ECO:0000313" key="4">
    <source>
        <dbReference type="Proteomes" id="UP000039046"/>
    </source>
</evidence>
<dbReference type="STRING" id="1531966.A0A0A1SPL0"/>
<keyword evidence="1" id="KW-0645">Protease</keyword>
<keyword evidence="1" id="KW-0106">Calcium</keyword>
<feature type="binding site" evidence="1">
    <location>
        <position position="344"/>
    </location>
    <ligand>
        <name>Ca(2+)</name>
        <dbReference type="ChEBI" id="CHEBI:29108"/>
    </ligand>
</feature>
<feature type="active site" description="Charge relay system" evidence="1">
    <location>
        <position position="281"/>
    </location>
</feature>
<protein>
    <recommendedName>
        <fullName evidence="2">Peptidase S53 domain-containing protein</fullName>
    </recommendedName>
</protein>
<dbReference type="InterPro" id="IPR036852">
    <property type="entry name" value="Peptidase_S8/S53_dom_sf"/>
</dbReference>
<feature type="binding site" evidence="1">
    <location>
        <position position="326"/>
    </location>
    <ligand>
        <name>Ca(2+)</name>
        <dbReference type="ChEBI" id="CHEBI:29108"/>
    </ligand>
</feature>
<dbReference type="InterPro" id="IPR050819">
    <property type="entry name" value="Tripeptidyl-peptidase_I"/>
</dbReference>
<organism evidence="3 4">
    <name type="scientific">[Torrubiella] hemipterigena</name>
    <dbReference type="NCBI Taxonomy" id="1531966"/>
    <lineage>
        <taxon>Eukaryota</taxon>
        <taxon>Fungi</taxon>
        <taxon>Dikarya</taxon>
        <taxon>Ascomycota</taxon>
        <taxon>Pezizomycotina</taxon>
        <taxon>Sordariomycetes</taxon>
        <taxon>Hypocreomycetidae</taxon>
        <taxon>Hypocreales</taxon>
        <taxon>Clavicipitaceae</taxon>
        <taxon>Clavicipitaceae incertae sedis</taxon>
        <taxon>'Torrubiella' clade</taxon>
    </lineage>
</organism>